<gene>
    <name evidence="1" type="ORF">METHB2_380008</name>
</gene>
<proteinExistence type="predicted"/>
<keyword evidence="2" id="KW-1185">Reference proteome</keyword>
<protein>
    <submittedName>
        <fullName evidence="1">Uncharacterized protein</fullName>
    </submittedName>
</protein>
<dbReference type="AlphaFoldDB" id="A0A8S0WQ54"/>
<organism evidence="1 2">
    <name type="scientific">Candidatus Methylobacter favarea</name>
    <dbReference type="NCBI Taxonomy" id="2707345"/>
    <lineage>
        <taxon>Bacteria</taxon>
        <taxon>Pseudomonadati</taxon>
        <taxon>Pseudomonadota</taxon>
        <taxon>Gammaproteobacteria</taxon>
        <taxon>Methylococcales</taxon>
        <taxon>Methylococcaceae</taxon>
        <taxon>Methylobacter</taxon>
    </lineage>
</organism>
<dbReference type="EMBL" id="CADCXN010000067">
    <property type="protein sequence ID" value="CAA9891235.1"/>
    <property type="molecule type" value="Genomic_DNA"/>
</dbReference>
<dbReference type="Proteomes" id="UP000494216">
    <property type="component" value="Unassembled WGS sequence"/>
</dbReference>
<evidence type="ECO:0000313" key="1">
    <source>
        <dbReference type="EMBL" id="CAA9891235.1"/>
    </source>
</evidence>
<reference evidence="1 2" key="1">
    <citation type="submission" date="2020-02" db="EMBL/GenBank/DDBJ databases">
        <authorList>
            <person name="Hogendoorn C."/>
        </authorList>
    </citation>
    <scope>NUCLEOTIDE SEQUENCE [LARGE SCALE GENOMIC DNA]</scope>
    <source>
        <strain evidence="1">METHB21</strain>
    </source>
</reference>
<name>A0A8S0WQ54_9GAMM</name>
<accession>A0A8S0WQ54</accession>
<comment type="caution">
    <text evidence="1">The sequence shown here is derived from an EMBL/GenBank/DDBJ whole genome shotgun (WGS) entry which is preliminary data.</text>
</comment>
<sequence length="49" mass="5204">MPVGALAKSEAPLLSRARMGRGADIFTIKGLIANGSFLIAWDIAYQSQP</sequence>
<evidence type="ECO:0000313" key="2">
    <source>
        <dbReference type="Proteomes" id="UP000494216"/>
    </source>
</evidence>